<dbReference type="Pfam" id="PF06739">
    <property type="entry name" value="SBBP"/>
    <property type="match status" value="1"/>
</dbReference>
<dbReference type="Gene3D" id="2.130.10.10">
    <property type="entry name" value="YVTN repeat-like/Quinoprotein amine dehydrogenase"/>
    <property type="match status" value="1"/>
</dbReference>
<dbReference type="PANTHER" id="PTHR35580:SF1">
    <property type="entry name" value="PHYTASE-LIKE DOMAIN-CONTAINING PROTEIN"/>
    <property type="match status" value="1"/>
</dbReference>
<protein>
    <recommendedName>
        <fullName evidence="3">SbsA Ig-like domain-containing protein</fullName>
    </recommendedName>
</protein>
<dbReference type="EMBL" id="CP002959">
    <property type="protein sequence ID" value="AFM12528.1"/>
    <property type="molecule type" value="Genomic_DNA"/>
</dbReference>
<evidence type="ECO:0000256" key="1">
    <source>
        <dbReference type="ARBA" id="ARBA00022729"/>
    </source>
</evidence>
<accession>I4B5H1</accession>
<dbReference type="Proteomes" id="UP000006048">
    <property type="component" value="Chromosome"/>
</dbReference>
<reference evidence="4 5" key="1">
    <citation type="submission" date="2012-06" db="EMBL/GenBank/DDBJ databases">
        <title>The complete chromosome of genome of Turneriella parva DSM 21527.</title>
        <authorList>
            <consortium name="US DOE Joint Genome Institute (JGI-PGF)"/>
            <person name="Lucas S."/>
            <person name="Han J."/>
            <person name="Lapidus A."/>
            <person name="Bruce D."/>
            <person name="Goodwin L."/>
            <person name="Pitluck S."/>
            <person name="Peters L."/>
            <person name="Kyrpides N."/>
            <person name="Mavromatis K."/>
            <person name="Ivanova N."/>
            <person name="Mikhailova N."/>
            <person name="Chertkov O."/>
            <person name="Detter J.C."/>
            <person name="Tapia R."/>
            <person name="Han C."/>
            <person name="Land M."/>
            <person name="Hauser L."/>
            <person name="Markowitz V."/>
            <person name="Cheng J.-F."/>
            <person name="Hugenholtz P."/>
            <person name="Woyke T."/>
            <person name="Wu D."/>
            <person name="Gronow S."/>
            <person name="Wellnitz S."/>
            <person name="Brambilla E."/>
            <person name="Klenk H.-P."/>
            <person name="Eisen J.A."/>
        </authorList>
    </citation>
    <scope>NUCLEOTIDE SEQUENCE [LARGE SCALE GENOMIC DNA]</scope>
    <source>
        <strain evidence="5">ATCC BAA-1111 / DSM 21527 / NCTC 11395 / H</strain>
    </source>
</reference>
<evidence type="ECO:0000313" key="4">
    <source>
        <dbReference type="EMBL" id="AFM12528.1"/>
    </source>
</evidence>
<keyword evidence="1 2" id="KW-0732">Signal</keyword>
<dbReference type="PANTHER" id="PTHR35580">
    <property type="entry name" value="CELL SURFACE GLYCOPROTEIN (S-LAYER PROTEIN)-LIKE PROTEIN"/>
    <property type="match status" value="1"/>
</dbReference>
<dbReference type="HOGENOM" id="CLU_416727_0_0_12"/>
<dbReference type="PROSITE" id="PS51257">
    <property type="entry name" value="PROKAR_LIPOPROTEIN"/>
    <property type="match status" value="1"/>
</dbReference>
<dbReference type="InterPro" id="IPR015943">
    <property type="entry name" value="WD40/YVTN_repeat-like_dom_sf"/>
</dbReference>
<evidence type="ECO:0000259" key="3">
    <source>
        <dbReference type="Pfam" id="PF13205"/>
    </source>
</evidence>
<feature type="chain" id="PRO_5003686487" description="SbsA Ig-like domain-containing protein" evidence="2">
    <location>
        <begin position="25"/>
        <end position="658"/>
    </location>
</feature>
<dbReference type="PATRIC" id="fig|869212.3.peg.1882"/>
<dbReference type="InterPro" id="IPR052918">
    <property type="entry name" value="Motility_Chemotaxis_Reg"/>
</dbReference>
<dbReference type="InterPro" id="IPR014755">
    <property type="entry name" value="Cu-Rt/internalin_Ig-like"/>
</dbReference>
<organism evidence="4 5">
    <name type="scientific">Turneriella parva (strain ATCC BAA-1111 / DSM 21527 / NCTC 11395 / H)</name>
    <name type="common">Leptospira parva</name>
    <dbReference type="NCBI Taxonomy" id="869212"/>
    <lineage>
        <taxon>Bacteria</taxon>
        <taxon>Pseudomonadati</taxon>
        <taxon>Spirochaetota</taxon>
        <taxon>Spirochaetia</taxon>
        <taxon>Leptospirales</taxon>
        <taxon>Leptospiraceae</taxon>
        <taxon>Turneriella</taxon>
    </lineage>
</organism>
<dbReference type="InterPro" id="IPR032812">
    <property type="entry name" value="SbsA_Ig"/>
</dbReference>
<feature type="signal peptide" evidence="2">
    <location>
        <begin position="1"/>
        <end position="24"/>
    </location>
</feature>
<sequence length="658" mass="69135">MWFQRNFSSVAICSVALAFLGCSADNLLDTTVRESIAARQGAVISNVQITNAFTSTASTKNTATIAFDLSEKGKYSIVAGACESGSELVAKSNSEAGAVSVSISASSLSSGANSLKICYWEPVRGLLSDSYTVVLNRDDTAPTIVSSTPADNAVRADTDTNITIVFSEPVVLPGDTATGIAVSNNQGNVAGVATLNASGETLTFQPTVAFGYTKNIEVQILAGITDRAGNAVTAATRRFATRFTIQAGTLGSDMATALALDSSDNIYVVGTAEGSLNGEPYQTGARDAFLVKYDSYGQRTFTRMISSSSTLSSGNDSFQAVLVDTSGNIFTAGLSFGSTTITFDGITKFGSNDAFLMKYASDGTKLSTHLVGSTSTDSGEVLVSDASGNIYLIGMARAGSSIDGQAFTGSDDILIQKFDSTGTKLFTKLIGTTASDSVTTALVDSSGNLYIGGNSQGAFVGTNIDGNSDMFLIKFDSSGNELWRRQINNSGLENVREMVFDNSGNLWLCGYATQAFDGNATFGNNDMILTKYQSDGTKLFSRQFGTAFSDSCEAITRDTSGNLYIAGSTSGDFVGTNSDVTHSTSDIVLARIDLNGNLIWQKQYGGSANDDVFALKINSRSEIFVTGRTTSNLDGNTLLSASKFDFFLMKFDISGNLQ</sequence>
<proteinExistence type="predicted"/>
<dbReference type="InterPro" id="IPR010620">
    <property type="entry name" value="SBBP_repeat"/>
</dbReference>
<dbReference type="RefSeq" id="WP_014803037.1">
    <property type="nucleotide sequence ID" value="NC_018020.1"/>
</dbReference>
<dbReference type="Gene3D" id="2.60.40.1220">
    <property type="match status" value="1"/>
</dbReference>
<dbReference type="Pfam" id="PF13205">
    <property type="entry name" value="Big_5"/>
    <property type="match status" value="1"/>
</dbReference>
<feature type="domain" description="SbsA Ig-like" evidence="3">
    <location>
        <begin position="138"/>
        <end position="243"/>
    </location>
</feature>
<dbReference type="OrthoDB" id="344059at2"/>
<dbReference type="SUPFAM" id="SSF101898">
    <property type="entry name" value="NHL repeat"/>
    <property type="match status" value="1"/>
</dbReference>
<dbReference type="AlphaFoldDB" id="I4B5H1"/>
<dbReference type="KEGG" id="tpx:Turpa_1881"/>
<evidence type="ECO:0000313" key="5">
    <source>
        <dbReference type="Proteomes" id="UP000006048"/>
    </source>
</evidence>
<keyword evidence="5" id="KW-1185">Reference proteome</keyword>
<evidence type="ECO:0000256" key="2">
    <source>
        <dbReference type="SAM" id="SignalP"/>
    </source>
</evidence>
<name>I4B5H1_TURPD</name>
<dbReference type="STRING" id="869212.Turpa_1881"/>
<gene>
    <name evidence="4" type="ordered locus">Turpa_1881</name>
</gene>